<protein>
    <submittedName>
        <fullName evidence="1">Uncharacterized protein</fullName>
    </submittedName>
</protein>
<accession>A0AA51UNA4</accession>
<dbReference type="EMBL" id="CP133592">
    <property type="protein sequence ID" value="WMW26479.1"/>
    <property type="molecule type" value="Genomic_DNA"/>
</dbReference>
<organism evidence="1 2">
    <name type="scientific">Methanolobus sediminis</name>
    <dbReference type="NCBI Taxonomy" id="3072978"/>
    <lineage>
        <taxon>Archaea</taxon>
        <taxon>Methanobacteriati</taxon>
        <taxon>Methanobacteriota</taxon>
        <taxon>Stenosarchaea group</taxon>
        <taxon>Methanomicrobia</taxon>
        <taxon>Methanosarcinales</taxon>
        <taxon>Methanosarcinaceae</taxon>
        <taxon>Methanolobus</taxon>
    </lineage>
</organism>
<name>A0AA51UNA4_9EURY</name>
<keyword evidence="2" id="KW-1185">Reference proteome</keyword>
<sequence>MEVFILYLFLFYEKSVYQYSFSCNVPLDSSENGQVGTFAVVQVFFDLKRDDDARSDSHDSFKVKKEEENQRIIPQKNGMGI</sequence>
<dbReference type="Proteomes" id="UP001182908">
    <property type="component" value="Chromosome"/>
</dbReference>
<dbReference type="RefSeq" id="WP_309312274.1">
    <property type="nucleotide sequence ID" value="NZ_CP133592.1"/>
</dbReference>
<dbReference type="KEGG" id="mseb:RE474_00830"/>
<dbReference type="AlphaFoldDB" id="A0AA51UNA4"/>
<proteinExistence type="predicted"/>
<gene>
    <name evidence="1" type="ORF">RE474_00830</name>
</gene>
<evidence type="ECO:0000313" key="2">
    <source>
        <dbReference type="Proteomes" id="UP001182908"/>
    </source>
</evidence>
<reference evidence="1 2" key="1">
    <citation type="submission" date="2023-08" db="EMBL/GenBank/DDBJ databases">
        <title>Methanolobus mangrovi sp. nov. and Methanolobus sediminis sp. nov, two novel methylotrophic methanogens isolated from mangrove sediments in China.</title>
        <authorList>
            <person name="Zhou J."/>
        </authorList>
    </citation>
    <scope>NUCLEOTIDE SEQUENCE [LARGE SCALE GENOMIC DNA]</scope>
    <source>
        <strain evidence="1 2">FTZ6</strain>
    </source>
</reference>
<evidence type="ECO:0000313" key="1">
    <source>
        <dbReference type="EMBL" id="WMW26479.1"/>
    </source>
</evidence>
<dbReference type="GeneID" id="84231217"/>